<evidence type="ECO:0000313" key="3">
    <source>
        <dbReference type="Proteomes" id="UP000587070"/>
    </source>
</evidence>
<organism evidence="2 3">
    <name type="scientific">Rhodocyclus tenuis</name>
    <name type="common">Rhodospirillum tenue</name>
    <dbReference type="NCBI Taxonomy" id="1066"/>
    <lineage>
        <taxon>Bacteria</taxon>
        <taxon>Pseudomonadati</taxon>
        <taxon>Pseudomonadota</taxon>
        <taxon>Betaproteobacteria</taxon>
        <taxon>Rhodocyclales</taxon>
        <taxon>Rhodocyclaceae</taxon>
        <taxon>Rhodocyclus</taxon>
    </lineage>
</organism>
<dbReference type="Proteomes" id="UP000587070">
    <property type="component" value="Unassembled WGS sequence"/>
</dbReference>
<protein>
    <submittedName>
        <fullName evidence="2">Uncharacterized protein</fullName>
    </submittedName>
</protein>
<feature type="compositionally biased region" description="Basic and acidic residues" evidence="1">
    <location>
        <begin position="29"/>
        <end position="38"/>
    </location>
</feature>
<evidence type="ECO:0000313" key="2">
    <source>
        <dbReference type="EMBL" id="MBB4249025.1"/>
    </source>
</evidence>
<dbReference type="RefSeq" id="WP_153116251.1">
    <property type="nucleotide sequence ID" value="NZ_JACIGE010000017.1"/>
</dbReference>
<proteinExistence type="predicted"/>
<name>A0A840GAY2_RHOTE</name>
<comment type="caution">
    <text evidence="2">The sequence shown here is derived from an EMBL/GenBank/DDBJ whole genome shotgun (WGS) entry which is preliminary data.</text>
</comment>
<feature type="region of interest" description="Disordered" evidence="1">
    <location>
        <begin position="25"/>
        <end position="44"/>
    </location>
</feature>
<reference evidence="2 3" key="1">
    <citation type="submission" date="2020-08" db="EMBL/GenBank/DDBJ databases">
        <title>Genome sequencing of Purple Non-Sulfur Bacteria from various extreme environments.</title>
        <authorList>
            <person name="Mayer M."/>
        </authorList>
    </citation>
    <scope>NUCLEOTIDE SEQUENCE [LARGE SCALE GENOMIC DNA]</scope>
    <source>
        <strain evidence="2 3">2761</strain>
    </source>
</reference>
<dbReference type="EMBL" id="JACIGE010000017">
    <property type="protein sequence ID" value="MBB4249025.1"/>
    <property type="molecule type" value="Genomic_DNA"/>
</dbReference>
<accession>A0A840GAY2</accession>
<keyword evidence="3" id="KW-1185">Reference proteome</keyword>
<evidence type="ECO:0000256" key="1">
    <source>
        <dbReference type="SAM" id="MobiDB-lite"/>
    </source>
</evidence>
<gene>
    <name evidence="2" type="ORF">GGD90_003428</name>
</gene>
<dbReference type="AlphaFoldDB" id="A0A840GAY2"/>
<sequence length="87" mass="9544">MLEIAVVALVSVLIAGVLLHRRGQVGKGRGNEEARRAPEVGGDAQGRSVCRWGVDANGEFFQVRVSMPEDARRSVDVSDIPEFLRKR</sequence>